<name>A0A3S1A6N4_9BURK</name>
<reference evidence="1 2" key="1">
    <citation type="submission" date="2018-12" db="EMBL/GenBank/DDBJ databases">
        <title>The genome sequences of Variovorax guangxiensis DSM 27352.</title>
        <authorList>
            <person name="Gao J."/>
            <person name="Sun J."/>
        </authorList>
    </citation>
    <scope>NUCLEOTIDE SEQUENCE [LARGE SCALE GENOMIC DNA]</scope>
    <source>
        <strain evidence="1 2">DSM 27352</strain>
    </source>
</reference>
<sequence length="298" mass="33329">MAADATTPPFAESGVLMFAYTTPLPVGYLNAFSTQQVRTGKPIAGVPIQRSAVRTLYAARNRMRTQFEAQAALFPVPADAAKHTFRHLGEREFDWARSEGLFSAIAGTEPGTARAMMQRVPHPIPPHMLEGISRLNMEAKRKDVYMLMFTHFDDEADAIRFRDATSELFDVAVCEHDPLFHTAFSIHNSTTESGLLVDTQQDILVQVRAEGQHHRFSTEAFIAAQVIDRVIWKMRCDGASLDKIASVVGLNKSSVKRRLDKMRTPRPAEVSDNWRKTYDGSFNIPPRGGHIFDNPAED</sequence>
<proteinExistence type="predicted"/>
<dbReference type="EMBL" id="RXFT01000016">
    <property type="protein sequence ID" value="RUR70929.1"/>
    <property type="molecule type" value="Genomic_DNA"/>
</dbReference>
<comment type="caution">
    <text evidence="1">The sequence shown here is derived from an EMBL/GenBank/DDBJ whole genome shotgun (WGS) entry which is preliminary data.</text>
</comment>
<evidence type="ECO:0000313" key="1">
    <source>
        <dbReference type="EMBL" id="RUR70929.1"/>
    </source>
</evidence>
<dbReference type="AlphaFoldDB" id="A0A3S1A6N4"/>
<protein>
    <submittedName>
        <fullName evidence="1">Uncharacterized protein</fullName>
    </submittedName>
</protein>
<dbReference type="RefSeq" id="WP_126025029.1">
    <property type="nucleotide sequence ID" value="NZ_RXFT01000016.1"/>
</dbReference>
<dbReference type="Proteomes" id="UP000281118">
    <property type="component" value="Unassembled WGS sequence"/>
</dbReference>
<organism evidence="1 2">
    <name type="scientific">Variovorax guangxiensis</name>
    <dbReference type="NCBI Taxonomy" id="1775474"/>
    <lineage>
        <taxon>Bacteria</taxon>
        <taxon>Pseudomonadati</taxon>
        <taxon>Pseudomonadota</taxon>
        <taxon>Betaproteobacteria</taxon>
        <taxon>Burkholderiales</taxon>
        <taxon>Comamonadaceae</taxon>
        <taxon>Variovorax</taxon>
    </lineage>
</organism>
<accession>A0A3S1A6N4</accession>
<dbReference type="OrthoDB" id="9133269at2"/>
<gene>
    <name evidence="1" type="ORF">EJP67_28110</name>
</gene>
<evidence type="ECO:0000313" key="2">
    <source>
        <dbReference type="Proteomes" id="UP000281118"/>
    </source>
</evidence>